<evidence type="ECO:0000313" key="2">
    <source>
        <dbReference type="Proteomes" id="UP000293345"/>
    </source>
</evidence>
<evidence type="ECO:0000313" key="1">
    <source>
        <dbReference type="EMBL" id="RXZ54552.1"/>
    </source>
</evidence>
<proteinExistence type="predicted"/>
<accession>A0A4Q2K597</accession>
<name>A0A4Q2K597_9ACTN</name>
<gene>
    <name evidence="1" type="ORF">ET524_08715</name>
</gene>
<dbReference type="OrthoDB" id="9983590at2"/>
<dbReference type="Proteomes" id="UP000293345">
    <property type="component" value="Unassembled WGS sequence"/>
</dbReference>
<dbReference type="RefSeq" id="WP_129425039.1">
    <property type="nucleotide sequence ID" value="NZ_SDPW01000001.1"/>
</dbReference>
<dbReference type="AlphaFoldDB" id="A0A4Q2K597"/>
<sequence length="325" mass="35334">MQPINEAAANAPAKAMAKVPAARAVRRHAKRALVAGTLVLCLVALATGMRVTYSAFMAGDYLKGVVVTNDTQSLFASDLLYSYTQDPEENPAEQLLAVDPDASGNCSFTFSVYNCLPADQNVVNMKDVTYTLSVVLHNWSGDNWTISRSEGVPEVGQPSTFLGGRAKIDTYTITFPKQALTENAYFTVKAAVDVRNSPGTTLNCLAAKIIPNERVVVQSASVEGAFVDKDAKDMDSNVIPFSKYDAYNYRITVTAQEAQVELSWDPTKVDLDYFFNTRFSAVVDKRAGKATLTLQPGGTVVNFYRHGDVVPSDWSELGISVKKVD</sequence>
<organism evidence="1 2">
    <name type="scientific">Senegalimassilia faecalis</name>
    <dbReference type="NCBI Taxonomy" id="2509433"/>
    <lineage>
        <taxon>Bacteria</taxon>
        <taxon>Bacillati</taxon>
        <taxon>Actinomycetota</taxon>
        <taxon>Coriobacteriia</taxon>
        <taxon>Coriobacteriales</taxon>
        <taxon>Coriobacteriaceae</taxon>
        <taxon>Senegalimassilia</taxon>
    </lineage>
</organism>
<reference evidence="1 2" key="1">
    <citation type="submission" date="2019-01" db="EMBL/GenBank/DDBJ databases">
        <title>Senegalimassilia sp. nov. KGMB04484 isolated human feces.</title>
        <authorList>
            <person name="Han K.-I."/>
            <person name="Kim J.-S."/>
            <person name="Lee K.C."/>
            <person name="Suh M.K."/>
            <person name="Eom M.K."/>
            <person name="Lee J.H."/>
            <person name="Park S.-H."/>
            <person name="Kang S.W."/>
            <person name="Park J.-E."/>
            <person name="Oh B.S."/>
            <person name="Yu S.Y."/>
            <person name="Choi S.-H."/>
            <person name="Lee D.H."/>
            <person name="Yoon H."/>
            <person name="Kim B.-Y."/>
            <person name="Lee J.H."/>
            <person name="Lee J.-S."/>
        </authorList>
    </citation>
    <scope>NUCLEOTIDE SEQUENCE [LARGE SCALE GENOMIC DNA]</scope>
    <source>
        <strain evidence="1 2">KGMB04484</strain>
    </source>
</reference>
<protein>
    <submittedName>
        <fullName evidence="1">Uncharacterized protein</fullName>
    </submittedName>
</protein>
<keyword evidence="2" id="KW-1185">Reference proteome</keyword>
<comment type="caution">
    <text evidence="1">The sequence shown here is derived from an EMBL/GenBank/DDBJ whole genome shotgun (WGS) entry which is preliminary data.</text>
</comment>
<dbReference type="EMBL" id="SDPW01000001">
    <property type="protein sequence ID" value="RXZ54552.1"/>
    <property type="molecule type" value="Genomic_DNA"/>
</dbReference>